<feature type="compositionally biased region" description="Basic and acidic residues" evidence="1">
    <location>
        <begin position="174"/>
        <end position="183"/>
    </location>
</feature>
<accession>A0AAV9UXT2</accession>
<feature type="region of interest" description="Disordered" evidence="1">
    <location>
        <begin position="153"/>
        <end position="204"/>
    </location>
</feature>
<feature type="region of interest" description="Disordered" evidence="1">
    <location>
        <begin position="485"/>
        <end position="517"/>
    </location>
</feature>
<feature type="compositionally biased region" description="Low complexity" evidence="1">
    <location>
        <begin position="11"/>
        <end position="24"/>
    </location>
</feature>
<feature type="region of interest" description="Disordered" evidence="1">
    <location>
        <begin position="568"/>
        <end position="682"/>
    </location>
</feature>
<feature type="compositionally biased region" description="Basic and acidic residues" evidence="1">
    <location>
        <begin position="595"/>
        <end position="625"/>
    </location>
</feature>
<evidence type="ECO:0000256" key="1">
    <source>
        <dbReference type="SAM" id="MobiDB-lite"/>
    </source>
</evidence>
<dbReference type="AlphaFoldDB" id="A0AAV9UXT2"/>
<keyword evidence="2" id="KW-0472">Membrane</keyword>
<protein>
    <submittedName>
        <fullName evidence="3">Uncharacterized protein</fullName>
    </submittedName>
</protein>
<feature type="region of interest" description="Disordered" evidence="1">
    <location>
        <begin position="278"/>
        <end position="373"/>
    </location>
</feature>
<evidence type="ECO:0000313" key="4">
    <source>
        <dbReference type="Proteomes" id="UP001373714"/>
    </source>
</evidence>
<feature type="compositionally biased region" description="Polar residues" evidence="1">
    <location>
        <begin position="289"/>
        <end position="298"/>
    </location>
</feature>
<feature type="region of interest" description="Disordered" evidence="1">
    <location>
        <begin position="1"/>
        <end position="24"/>
    </location>
</feature>
<comment type="caution">
    <text evidence="3">The sequence shown here is derived from an EMBL/GenBank/DDBJ whole genome shotgun (WGS) entry which is preliminary data.</text>
</comment>
<evidence type="ECO:0000256" key="2">
    <source>
        <dbReference type="SAM" id="Phobius"/>
    </source>
</evidence>
<keyword evidence="2" id="KW-1133">Transmembrane helix</keyword>
<organism evidence="3 4">
    <name type="scientific">Orbilia blumenaviensis</name>
    <dbReference type="NCBI Taxonomy" id="1796055"/>
    <lineage>
        <taxon>Eukaryota</taxon>
        <taxon>Fungi</taxon>
        <taxon>Dikarya</taxon>
        <taxon>Ascomycota</taxon>
        <taxon>Pezizomycotina</taxon>
        <taxon>Orbiliomycetes</taxon>
        <taxon>Orbiliales</taxon>
        <taxon>Orbiliaceae</taxon>
        <taxon>Orbilia</taxon>
    </lineage>
</organism>
<feature type="compositionally biased region" description="Basic and acidic residues" evidence="1">
    <location>
        <begin position="498"/>
        <end position="510"/>
    </location>
</feature>
<feature type="transmembrane region" description="Helical" evidence="2">
    <location>
        <begin position="110"/>
        <end position="129"/>
    </location>
</feature>
<feature type="compositionally biased region" description="Polar residues" evidence="1">
    <location>
        <begin position="637"/>
        <end position="682"/>
    </location>
</feature>
<feature type="compositionally biased region" description="Basic and acidic residues" evidence="1">
    <location>
        <begin position="355"/>
        <end position="371"/>
    </location>
</feature>
<feature type="compositionally biased region" description="Polar residues" evidence="1">
    <location>
        <begin position="308"/>
        <end position="325"/>
    </location>
</feature>
<dbReference type="Proteomes" id="UP001373714">
    <property type="component" value="Unassembled WGS sequence"/>
</dbReference>
<dbReference type="EMBL" id="JAVHNS010000006">
    <property type="protein sequence ID" value="KAK6352110.1"/>
    <property type="molecule type" value="Genomic_DNA"/>
</dbReference>
<sequence length="741" mass="81574">MQPYENVLTTPPSELLQPRSSSLPPSSTVYTYITHTSHITRVLPTLPTLPPRPSSLLSSRLHLQMEDYYESPNYPVGNFKPDPCISGNCSSTVSILLVHMLTPIEIRNKWFFISLYAWWHIFILFWYFYIVEWKRPHRDASLSRTIARKIRSEGSLHPSEQTGATVAETGGGSEKMETARTYEPDEPVQGSQATGGQGGGFPVVRVGSEEEGLIVEGDKEKASSISSQDVIARTTAVVAGSGEKERFGDDDSDSDMEATFSNAGDMFLDLSDMGKEVPEYEQSEPAFSHNATEKTQNTQDDKDIASAKQGTTNKPGNHAQGDNDTGSAASSPSLDSSYGSGSAIDNLDKKHKKDIPKETKGDPTDQLKIEDLVPAAPPVDPKVKEILEKLDSFDVYNFMWQLITDLSVTDPDKRADMVLSPSLSDPEIITILSDILEAVTVEDVLDGWVYIWEFVVAPRLTEKEADEFISIKNYHLNALSQALEAKSKETQQQQPGGDEGKAGEGEKLMYYDDPGFQRPLKPTAEYYKIKEEAKQRRKARVAARKVDEKVEAAAKIEELHAMLDASLPERGLDDQGSSDDNNEGDWSVSGSEIRTITDGELKDPDVAPEDKKKEIKVEKGDKPEGGDAELAHGGNTPVDTNPRLETNQRTAAITNNLSPPAAQPIQSALPSPTKNTESAENSTFEANAAKVAKQVYGLKGTKCLRLPRSKLPNPEKPIILAEYLKRLAREEDHRINCGGEH</sequence>
<keyword evidence="2" id="KW-0812">Transmembrane</keyword>
<keyword evidence="4" id="KW-1185">Reference proteome</keyword>
<reference evidence="3 4" key="1">
    <citation type="submission" date="2019-10" db="EMBL/GenBank/DDBJ databases">
        <authorList>
            <person name="Palmer J.M."/>
        </authorList>
    </citation>
    <scope>NUCLEOTIDE SEQUENCE [LARGE SCALE GENOMIC DNA]</scope>
    <source>
        <strain evidence="3 4">TWF730</strain>
    </source>
</reference>
<evidence type="ECO:0000313" key="3">
    <source>
        <dbReference type="EMBL" id="KAK6352110.1"/>
    </source>
</evidence>
<proteinExistence type="predicted"/>
<name>A0AAV9UXT2_9PEZI</name>
<gene>
    <name evidence="3" type="ORF">TWF730_008941</name>
</gene>
<feature type="compositionally biased region" description="Low complexity" evidence="1">
    <location>
        <begin position="326"/>
        <end position="343"/>
    </location>
</feature>